<comment type="caution">
    <text evidence="1">The sequence shown here is derived from an EMBL/GenBank/DDBJ whole genome shotgun (WGS) entry which is preliminary data.</text>
</comment>
<keyword evidence="2" id="KW-1185">Reference proteome</keyword>
<gene>
    <name evidence="1" type="ORF">NQ176_g7142</name>
</gene>
<organism evidence="1 2">
    <name type="scientific">Zarea fungicola</name>
    <dbReference type="NCBI Taxonomy" id="93591"/>
    <lineage>
        <taxon>Eukaryota</taxon>
        <taxon>Fungi</taxon>
        <taxon>Dikarya</taxon>
        <taxon>Ascomycota</taxon>
        <taxon>Pezizomycotina</taxon>
        <taxon>Sordariomycetes</taxon>
        <taxon>Hypocreomycetidae</taxon>
        <taxon>Hypocreales</taxon>
        <taxon>Cordycipitaceae</taxon>
        <taxon>Zarea</taxon>
    </lineage>
</organism>
<reference evidence="1" key="1">
    <citation type="submission" date="2022-08" db="EMBL/GenBank/DDBJ databases">
        <title>Genome Sequence of Lecanicillium fungicola.</title>
        <authorList>
            <person name="Buettner E."/>
        </authorList>
    </citation>
    <scope>NUCLEOTIDE SEQUENCE</scope>
    <source>
        <strain evidence="1">Babe33</strain>
    </source>
</reference>
<sequence>MLNINLSSILSALAILAVASGEQGTLGAKFYKDECYGPVLGSATGGTGAFGSCRNYPDGAHFVQSSDGCENGHNMYITYFPGFSCGRQEDGTRIRVGDGCYNINVGFGPKSYTMTCKVG</sequence>
<evidence type="ECO:0000313" key="1">
    <source>
        <dbReference type="EMBL" id="KAJ2972462.1"/>
    </source>
</evidence>
<dbReference type="Proteomes" id="UP001143910">
    <property type="component" value="Unassembled WGS sequence"/>
</dbReference>
<evidence type="ECO:0000313" key="2">
    <source>
        <dbReference type="Proteomes" id="UP001143910"/>
    </source>
</evidence>
<accession>A0ACC1MZQ0</accession>
<protein>
    <submittedName>
        <fullName evidence="1">Uncharacterized protein</fullName>
    </submittedName>
</protein>
<dbReference type="EMBL" id="JANJQO010001143">
    <property type="protein sequence ID" value="KAJ2972462.1"/>
    <property type="molecule type" value="Genomic_DNA"/>
</dbReference>
<name>A0ACC1MZQ0_9HYPO</name>
<proteinExistence type="predicted"/>